<feature type="domain" description="Pseudouridine synthase I TruA alpha/beta" evidence="8">
    <location>
        <begin position="129"/>
        <end position="224"/>
    </location>
</feature>
<keyword evidence="10" id="KW-1185">Reference proteome</keyword>
<dbReference type="GO" id="GO:0160147">
    <property type="term" value="F:tRNA pseudouridine(38-40) synthase activity"/>
    <property type="evidence" value="ECO:0007669"/>
    <property type="project" value="UniProtKB-EC"/>
</dbReference>
<keyword evidence="2 4" id="KW-0819">tRNA processing</keyword>
<name>A0A1G8X811_9EURY</name>
<dbReference type="Gene3D" id="3.30.70.580">
    <property type="entry name" value="Pseudouridine synthase I, catalytic domain, N-terminal subdomain"/>
    <property type="match status" value="1"/>
</dbReference>
<feature type="active site" description="Nucleophile" evidence="4 5">
    <location>
        <position position="54"/>
    </location>
</feature>
<evidence type="ECO:0000313" key="9">
    <source>
        <dbReference type="EMBL" id="SDJ85985.1"/>
    </source>
</evidence>
<sequence>MRAYRIAYDGHPYHGFQRQPDVDTVEDRLISALAALGVTDGDVPPGYAAAGRTDAGVSALAQTVAFEAPGWLTPQALNSELPESIQAWATADVPADFHATHHAESREYTYFLHADGASERRTRAALDGLAGEHDFHNLTPDDTGTTRTLHTALDRDGSFFVLRFRAGGFPRQFVRRAVALVAELARGERALRALDRVLGADPLAGPEGIGPARPDPLVMTAVSYSDITFTTDEEATQRVQQQFRTLHRQRAAGARVAGVLGQAGDDSD</sequence>
<dbReference type="GO" id="GO:0031119">
    <property type="term" value="P:tRNA pseudouridine synthesis"/>
    <property type="evidence" value="ECO:0007669"/>
    <property type="project" value="UniProtKB-UniRule"/>
</dbReference>
<protein>
    <recommendedName>
        <fullName evidence="4">tRNA pseudouridine synthase A</fullName>
        <ecNumber evidence="4">5.4.99.12</ecNumber>
    </recommendedName>
    <alternativeName>
        <fullName evidence="4">tRNA pseudouridine(38-40) synthase</fullName>
    </alternativeName>
    <alternativeName>
        <fullName evidence="4">tRNA pseudouridylate synthase I</fullName>
    </alternativeName>
    <alternativeName>
        <fullName evidence="4">tRNA-uridine isomerase I</fullName>
    </alternativeName>
</protein>
<accession>A0A1G8X811</accession>
<dbReference type="GO" id="GO:0003723">
    <property type="term" value="F:RNA binding"/>
    <property type="evidence" value="ECO:0007669"/>
    <property type="project" value="InterPro"/>
</dbReference>
<dbReference type="HAMAP" id="MF_00171">
    <property type="entry name" value="TruA"/>
    <property type="match status" value="1"/>
</dbReference>
<dbReference type="InterPro" id="IPR020097">
    <property type="entry name" value="PsdUridine_synth_TruA_a/b_dom"/>
</dbReference>
<comment type="similarity">
    <text evidence="1 4 7">Belongs to the tRNA pseudouridine synthase TruA family.</text>
</comment>
<dbReference type="Proteomes" id="UP000198856">
    <property type="component" value="Unassembled WGS sequence"/>
</dbReference>
<dbReference type="InterPro" id="IPR001406">
    <property type="entry name" value="PsdUridine_synth_TruA"/>
</dbReference>
<evidence type="ECO:0000256" key="5">
    <source>
        <dbReference type="PIRSR" id="PIRSR001430-1"/>
    </source>
</evidence>
<dbReference type="EMBL" id="FNFC01000010">
    <property type="protein sequence ID" value="SDJ85985.1"/>
    <property type="molecule type" value="Genomic_DNA"/>
</dbReference>
<dbReference type="SUPFAM" id="SSF55120">
    <property type="entry name" value="Pseudouridine synthase"/>
    <property type="match status" value="1"/>
</dbReference>
<comment type="function">
    <text evidence="4">Formation of pseudouridine at positions 38, 39 and 40 in the anticodon stem and loop of transfer RNAs.</text>
</comment>
<dbReference type="NCBIfam" id="NF000622">
    <property type="entry name" value="PRK00021.3-3"/>
    <property type="match status" value="1"/>
</dbReference>
<feature type="binding site" evidence="4 6">
    <location>
        <position position="108"/>
    </location>
    <ligand>
        <name>substrate</name>
    </ligand>
</feature>
<comment type="caution">
    <text evidence="4">Lacks conserved residue(s) required for the propagation of feature annotation.</text>
</comment>
<dbReference type="InterPro" id="IPR020095">
    <property type="entry name" value="PsdUridine_synth_TruA_C"/>
</dbReference>
<dbReference type="InterPro" id="IPR020103">
    <property type="entry name" value="PsdUridine_synth_cat_dom_sf"/>
</dbReference>
<evidence type="ECO:0000256" key="2">
    <source>
        <dbReference type="ARBA" id="ARBA00022694"/>
    </source>
</evidence>
<dbReference type="InterPro" id="IPR020094">
    <property type="entry name" value="TruA/RsuA/RluB/E/F_N"/>
</dbReference>
<dbReference type="RefSeq" id="WP_092703112.1">
    <property type="nucleotide sequence ID" value="NZ_FNFC01000010.1"/>
</dbReference>
<dbReference type="PANTHER" id="PTHR11142">
    <property type="entry name" value="PSEUDOURIDYLATE SYNTHASE"/>
    <property type="match status" value="1"/>
</dbReference>
<dbReference type="Pfam" id="PF01416">
    <property type="entry name" value="PseudoU_synth_1"/>
    <property type="match status" value="1"/>
</dbReference>
<evidence type="ECO:0000256" key="1">
    <source>
        <dbReference type="ARBA" id="ARBA00009375"/>
    </source>
</evidence>
<dbReference type="PIRSF" id="PIRSF001430">
    <property type="entry name" value="tRNA_psdUrid_synth"/>
    <property type="match status" value="1"/>
</dbReference>
<evidence type="ECO:0000256" key="4">
    <source>
        <dbReference type="HAMAP-Rule" id="MF_00171"/>
    </source>
</evidence>
<gene>
    <name evidence="4" type="primary">truA</name>
    <name evidence="9" type="ORF">SAMN05216226_110126</name>
</gene>
<keyword evidence="3 4" id="KW-0413">Isomerase</keyword>
<proteinExistence type="inferred from homology"/>
<dbReference type="AlphaFoldDB" id="A0A1G8X811"/>
<dbReference type="STRING" id="890420.SAMN05216226_110126"/>
<evidence type="ECO:0000313" key="10">
    <source>
        <dbReference type="Proteomes" id="UP000198856"/>
    </source>
</evidence>
<evidence type="ECO:0000256" key="6">
    <source>
        <dbReference type="PIRSR" id="PIRSR001430-2"/>
    </source>
</evidence>
<dbReference type="EC" id="5.4.99.12" evidence="4"/>
<evidence type="ECO:0000256" key="3">
    <source>
        <dbReference type="ARBA" id="ARBA00023235"/>
    </source>
</evidence>
<organism evidence="9 10">
    <name type="scientific">Halovenus aranensis</name>
    <dbReference type="NCBI Taxonomy" id="890420"/>
    <lineage>
        <taxon>Archaea</taxon>
        <taxon>Methanobacteriati</taxon>
        <taxon>Methanobacteriota</taxon>
        <taxon>Stenosarchaea group</taxon>
        <taxon>Halobacteria</taxon>
        <taxon>Halobacteriales</taxon>
        <taxon>Haloarculaceae</taxon>
        <taxon>Halovenus</taxon>
    </lineage>
</organism>
<evidence type="ECO:0000256" key="7">
    <source>
        <dbReference type="RuleBase" id="RU003792"/>
    </source>
</evidence>
<dbReference type="OrthoDB" id="25720at2157"/>
<reference evidence="9 10" key="1">
    <citation type="submission" date="2016-10" db="EMBL/GenBank/DDBJ databases">
        <authorList>
            <person name="de Groot N.N."/>
        </authorList>
    </citation>
    <scope>NUCLEOTIDE SEQUENCE [LARGE SCALE GENOMIC DNA]</scope>
    <source>
        <strain evidence="9 10">IBRC-M10015</strain>
    </source>
</reference>
<dbReference type="Gene3D" id="3.30.70.660">
    <property type="entry name" value="Pseudouridine synthase I, catalytic domain, C-terminal subdomain"/>
    <property type="match status" value="1"/>
</dbReference>
<comment type="catalytic activity">
    <reaction evidence="4 7">
        <text>uridine(38/39/40) in tRNA = pseudouridine(38/39/40) in tRNA</text>
        <dbReference type="Rhea" id="RHEA:22376"/>
        <dbReference type="Rhea" id="RHEA-COMP:10085"/>
        <dbReference type="Rhea" id="RHEA-COMP:10087"/>
        <dbReference type="ChEBI" id="CHEBI:65314"/>
        <dbReference type="ChEBI" id="CHEBI:65315"/>
        <dbReference type="EC" id="5.4.99.12"/>
    </reaction>
</comment>
<dbReference type="PANTHER" id="PTHR11142:SF0">
    <property type="entry name" value="TRNA PSEUDOURIDINE SYNTHASE-LIKE 1"/>
    <property type="match status" value="1"/>
</dbReference>
<evidence type="ECO:0000259" key="8">
    <source>
        <dbReference type="Pfam" id="PF01416"/>
    </source>
</evidence>